<dbReference type="InterPro" id="IPR036291">
    <property type="entry name" value="NAD(P)-bd_dom_sf"/>
</dbReference>
<dbReference type="PANTHER" id="PTHR48107:SF16">
    <property type="entry name" value="NADPH-DEPENDENT ALDEHYDE REDUCTASE 1, CHLOROPLASTIC"/>
    <property type="match status" value="1"/>
</dbReference>
<name>A0A4Q7RPG9_9BURK</name>
<evidence type="ECO:0000313" key="6">
    <source>
        <dbReference type="EMBL" id="RZT35521.1"/>
    </source>
</evidence>
<evidence type="ECO:0000256" key="2">
    <source>
        <dbReference type="ARBA" id="ARBA00023002"/>
    </source>
</evidence>
<evidence type="ECO:0000256" key="4">
    <source>
        <dbReference type="SAM" id="MobiDB-lite"/>
    </source>
</evidence>
<evidence type="ECO:0000256" key="1">
    <source>
        <dbReference type="ARBA" id="ARBA00006484"/>
    </source>
</evidence>
<reference evidence="6 7" key="1">
    <citation type="journal article" date="2015" name="Stand. Genomic Sci.">
        <title>Genomic Encyclopedia of Bacterial and Archaeal Type Strains, Phase III: the genomes of soil and plant-associated and newly described type strains.</title>
        <authorList>
            <person name="Whitman W.B."/>
            <person name="Woyke T."/>
            <person name="Klenk H.P."/>
            <person name="Zhou Y."/>
            <person name="Lilburn T.G."/>
            <person name="Beck B.J."/>
            <person name="De Vos P."/>
            <person name="Vandamme P."/>
            <person name="Eisen J.A."/>
            <person name="Garrity G."/>
            <person name="Hugenholtz P."/>
            <person name="Kyrpides N.C."/>
        </authorList>
    </citation>
    <scope>NUCLEOTIDE SEQUENCE [LARGE SCALE GENOMIC DNA]</scope>
    <source>
        <strain evidence="6 7">ASC-9842</strain>
    </source>
</reference>
<dbReference type="PRINTS" id="PR00081">
    <property type="entry name" value="GDHRDH"/>
</dbReference>
<comment type="similarity">
    <text evidence="1">Belongs to the short-chain dehydrogenases/reductases (SDR) family.</text>
</comment>
<evidence type="ECO:0000313" key="7">
    <source>
        <dbReference type="Proteomes" id="UP000291078"/>
    </source>
</evidence>
<keyword evidence="7" id="KW-1185">Reference proteome</keyword>
<dbReference type="RefSeq" id="WP_130392914.1">
    <property type="nucleotide sequence ID" value="NZ_SGXM01000006.1"/>
</dbReference>
<feature type="region of interest" description="Disordered" evidence="4">
    <location>
        <begin position="37"/>
        <end position="88"/>
    </location>
</feature>
<dbReference type="Pfam" id="PF13561">
    <property type="entry name" value="adh_short_C2"/>
    <property type="match status" value="1"/>
</dbReference>
<dbReference type="OrthoDB" id="9809287at2"/>
<evidence type="ECO:0000256" key="5">
    <source>
        <dbReference type="SAM" id="SignalP"/>
    </source>
</evidence>
<dbReference type="SUPFAM" id="SSF51735">
    <property type="entry name" value="NAD(P)-binding Rossmann-fold domains"/>
    <property type="match status" value="1"/>
</dbReference>
<dbReference type="NCBIfam" id="NF004782">
    <property type="entry name" value="PRK06128.1"/>
    <property type="match status" value="1"/>
</dbReference>
<comment type="caution">
    <text evidence="6">The sequence shown here is derived from an EMBL/GenBank/DDBJ whole genome shotgun (WGS) entry which is preliminary data.</text>
</comment>
<accession>A0A4Q7RPG9</accession>
<dbReference type="Gene3D" id="3.40.50.720">
    <property type="entry name" value="NAD(P)-binding Rossmann-like Domain"/>
    <property type="match status" value="1"/>
</dbReference>
<gene>
    <name evidence="6" type="ORF">EV147_3977</name>
</gene>
<keyword evidence="2" id="KW-0560">Oxidoreductase</keyword>
<dbReference type="AlphaFoldDB" id="A0A4Q7RPG9"/>
<dbReference type="Proteomes" id="UP000291078">
    <property type="component" value="Unassembled WGS sequence"/>
</dbReference>
<feature type="chain" id="PRO_5020739606" description="Uncharacterized oxidoreductase YghA" evidence="5">
    <location>
        <begin position="31"/>
        <end position="339"/>
    </location>
</feature>
<proteinExistence type="inferred from homology"/>
<dbReference type="PRINTS" id="PR00080">
    <property type="entry name" value="SDRFAMILY"/>
</dbReference>
<dbReference type="InterPro" id="IPR002347">
    <property type="entry name" value="SDR_fam"/>
</dbReference>
<sequence>MGADTFSGARRRLVQGAAGFAAAAVGVTHAADTAAVGGSSNNTGAHGGLKDPRAGFPKPPFPEQSQEWPALASRMSPRPDHGEATYRGTGRLTGRKALITGGDSGIGRAVAIAYAREGADVAINYLPQEEPDATEVVRLIESAGRKAVRIPGDIRDEKFCERLVATAIKELGGLDILVNNAGRQQSHESILDISTEQFDWTFRTNVYAMFWITKAAIPRMPPGAAIINTSSVNATDPSENLLDYAATKATITNFTKGLAKQMAGRGIRVNAVAPGPFWTPLQVCGGQTMEKLKAFGGDTPMKRPGQPGEIAPLYVDLAAAEASYVTGQVFGASGGKGIP</sequence>
<protein>
    <recommendedName>
        <fullName evidence="3">Uncharacterized oxidoreductase YghA</fullName>
    </recommendedName>
</protein>
<organism evidence="6 7">
    <name type="scientific">Cupriavidus agavae</name>
    <dbReference type="NCBI Taxonomy" id="1001822"/>
    <lineage>
        <taxon>Bacteria</taxon>
        <taxon>Pseudomonadati</taxon>
        <taxon>Pseudomonadota</taxon>
        <taxon>Betaproteobacteria</taxon>
        <taxon>Burkholderiales</taxon>
        <taxon>Burkholderiaceae</taxon>
        <taxon>Cupriavidus</taxon>
    </lineage>
</organism>
<dbReference type="CDD" id="cd05355">
    <property type="entry name" value="SDR_c1"/>
    <property type="match status" value="1"/>
</dbReference>
<dbReference type="EMBL" id="SGXM01000006">
    <property type="protein sequence ID" value="RZT35521.1"/>
    <property type="molecule type" value="Genomic_DNA"/>
</dbReference>
<keyword evidence="5" id="KW-0732">Signal</keyword>
<feature type="signal peptide" evidence="5">
    <location>
        <begin position="1"/>
        <end position="30"/>
    </location>
</feature>
<dbReference type="FunFam" id="3.40.50.720:FF:000097">
    <property type="entry name" value="SDR family oxidoreductase"/>
    <property type="match status" value="1"/>
</dbReference>
<dbReference type="PANTHER" id="PTHR48107">
    <property type="entry name" value="NADPH-DEPENDENT ALDEHYDE REDUCTASE-LIKE PROTEIN, CHLOROPLASTIC-RELATED"/>
    <property type="match status" value="1"/>
</dbReference>
<evidence type="ECO:0000256" key="3">
    <source>
        <dbReference type="ARBA" id="ARBA00067437"/>
    </source>
</evidence>
<dbReference type="GO" id="GO:0016614">
    <property type="term" value="F:oxidoreductase activity, acting on CH-OH group of donors"/>
    <property type="evidence" value="ECO:0007669"/>
    <property type="project" value="UniProtKB-ARBA"/>
</dbReference>